<reference evidence="1 2" key="1">
    <citation type="submission" date="2023-09" db="EMBL/GenBank/DDBJ databases">
        <authorList>
            <person name="Rey-Velasco X."/>
        </authorList>
    </citation>
    <scope>NUCLEOTIDE SEQUENCE [LARGE SCALE GENOMIC DNA]</scope>
    <source>
        <strain evidence="1 2">P050</strain>
    </source>
</reference>
<name>A0ABU2Y7K8_9FLAO</name>
<dbReference type="EMBL" id="JAVRHV010000008">
    <property type="protein sequence ID" value="MDT0554180.1"/>
    <property type="molecule type" value="Genomic_DNA"/>
</dbReference>
<proteinExistence type="predicted"/>
<accession>A0ABU2Y7K8</accession>
<dbReference type="Proteomes" id="UP001252186">
    <property type="component" value="Unassembled WGS sequence"/>
</dbReference>
<dbReference type="RefSeq" id="WP_311594263.1">
    <property type="nucleotide sequence ID" value="NZ_JAVRHV010000008.1"/>
</dbReference>
<evidence type="ECO:0000313" key="2">
    <source>
        <dbReference type="Proteomes" id="UP001252186"/>
    </source>
</evidence>
<protein>
    <submittedName>
        <fullName evidence="1">Uncharacterized protein</fullName>
    </submittedName>
</protein>
<gene>
    <name evidence="1" type="ORF">RM519_13045</name>
</gene>
<organism evidence="1 2">
    <name type="scientific">Urechidicola vernalis</name>
    <dbReference type="NCBI Taxonomy" id="3075600"/>
    <lineage>
        <taxon>Bacteria</taxon>
        <taxon>Pseudomonadati</taxon>
        <taxon>Bacteroidota</taxon>
        <taxon>Flavobacteriia</taxon>
        <taxon>Flavobacteriales</taxon>
        <taxon>Flavobacteriaceae</taxon>
        <taxon>Urechidicola</taxon>
    </lineage>
</organism>
<sequence length="314" mass="36140">MIEILRNKPLIINADLDGIISGLLLSKYINCAIVGFSNSNKEIWLRQDFNKELKSICFLDLFVVNPEIVSIDQHIIAGNQTHFKELSKNPNKINPNLFNPRFHQPSKSYRLKYPFGTVHFIIALLEKNGIDLSEIKLQKELQGIKFMDLLLRADDCMKTSIYSSYTSNAEEWWAWLYSYSIKGKTIAACKGYLDNLSKKDAEQIKRKLSRFMKNAPYNCDSSDGGIDQLTTNGFIKENVFQLVELLCNLIEEPVFKLGGLYKKFTGIAERTTLSDTQLTELILKGTIDKKRVFSYAFVRTAEREEYFSVTFYQN</sequence>
<evidence type="ECO:0000313" key="1">
    <source>
        <dbReference type="EMBL" id="MDT0554180.1"/>
    </source>
</evidence>
<comment type="caution">
    <text evidence="1">The sequence shown here is derived from an EMBL/GenBank/DDBJ whole genome shotgun (WGS) entry which is preliminary data.</text>
</comment>
<keyword evidence="2" id="KW-1185">Reference proteome</keyword>